<keyword evidence="2" id="KW-1185">Reference proteome</keyword>
<sequence>MSAAHKIESSYKSSLFEVDARYEREPRQQTGLFFWAQIKDALGLKNEIC</sequence>
<accession>F3KYE3</accession>
<reference evidence="1 2" key="1">
    <citation type="journal article" date="2011" name="J. Bacteriol.">
        <title>Genome sequence of strain IMCC3088, a proteorhodopsin-containing marine bacterium belonging to the OM60/NOR5 clade.</title>
        <authorList>
            <person name="Jang Y."/>
            <person name="Oh H.M."/>
            <person name="Kang I."/>
            <person name="Lee K."/>
            <person name="Yang S.J."/>
            <person name="Cho J.C."/>
        </authorList>
    </citation>
    <scope>NUCLEOTIDE SEQUENCE [LARGE SCALE GENOMIC DNA]</scope>
    <source>
        <strain evidence="1 2">IMCC3088</strain>
    </source>
</reference>
<dbReference type="Proteomes" id="UP000005615">
    <property type="component" value="Unassembled WGS sequence"/>
</dbReference>
<name>F3KYE3_9GAMM</name>
<proteinExistence type="predicted"/>
<evidence type="ECO:0000313" key="2">
    <source>
        <dbReference type="Proteomes" id="UP000005615"/>
    </source>
</evidence>
<organism evidence="1 2">
    <name type="scientific">Aequoribacter fuscus</name>
    <dbReference type="NCBI Taxonomy" id="2518989"/>
    <lineage>
        <taxon>Bacteria</taxon>
        <taxon>Pseudomonadati</taxon>
        <taxon>Pseudomonadota</taxon>
        <taxon>Gammaproteobacteria</taxon>
        <taxon>Cellvibrionales</taxon>
        <taxon>Halieaceae</taxon>
        <taxon>Aequoribacter</taxon>
    </lineage>
</organism>
<gene>
    <name evidence="1" type="ORF">IMCC3088_1538</name>
</gene>
<dbReference type="EMBL" id="AEIG01000003">
    <property type="protein sequence ID" value="EGG30878.1"/>
    <property type="molecule type" value="Genomic_DNA"/>
</dbReference>
<protein>
    <submittedName>
        <fullName evidence="1">Uncharacterized protein</fullName>
    </submittedName>
</protein>
<dbReference type="STRING" id="2518989.IMCC3088_1538"/>
<evidence type="ECO:0000313" key="1">
    <source>
        <dbReference type="EMBL" id="EGG30878.1"/>
    </source>
</evidence>
<comment type="caution">
    <text evidence="1">The sequence shown here is derived from an EMBL/GenBank/DDBJ whole genome shotgun (WGS) entry which is preliminary data.</text>
</comment>
<dbReference type="AlphaFoldDB" id="F3KYE3"/>